<keyword evidence="5" id="KW-1185">Reference proteome</keyword>
<dbReference type="GO" id="GO:0030497">
    <property type="term" value="P:fatty acid elongation"/>
    <property type="evidence" value="ECO:0007669"/>
    <property type="project" value="TreeGrafter"/>
</dbReference>
<dbReference type="Proteomes" id="UP001162834">
    <property type="component" value="Chromosome"/>
</dbReference>
<name>A0A9E6XUJ2_9ACTN</name>
<dbReference type="PRINTS" id="PR00080">
    <property type="entry name" value="SDRFAMILY"/>
</dbReference>
<evidence type="ECO:0000256" key="2">
    <source>
        <dbReference type="ARBA" id="ARBA00023002"/>
    </source>
</evidence>
<dbReference type="PROSITE" id="PS00061">
    <property type="entry name" value="ADH_SHORT"/>
    <property type="match status" value="1"/>
</dbReference>
<dbReference type="SUPFAM" id="SSF51735">
    <property type="entry name" value="NAD(P)-binding Rossmann-fold domains"/>
    <property type="match status" value="1"/>
</dbReference>
<dbReference type="SMART" id="SM00822">
    <property type="entry name" value="PKS_KR"/>
    <property type="match status" value="1"/>
</dbReference>
<dbReference type="InterPro" id="IPR036291">
    <property type="entry name" value="NAD(P)-bd_dom_sf"/>
</dbReference>
<accession>A0A9E6XUJ2</accession>
<dbReference type="Gene3D" id="3.40.50.720">
    <property type="entry name" value="NAD(P)-binding Rossmann-like Domain"/>
    <property type="match status" value="1"/>
</dbReference>
<comment type="similarity">
    <text evidence="1">Belongs to the short-chain dehydrogenases/reductases (SDR) family.</text>
</comment>
<evidence type="ECO:0000259" key="3">
    <source>
        <dbReference type="SMART" id="SM00822"/>
    </source>
</evidence>
<dbReference type="NCBIfam" id="NF005559">
    <property type="entry name" value="PRK07231.1"/>
    <property type="match status" value="1"/>
</dbReference>
<proteinExistence type="inferred from homology"/>
<dbReference type="PANTHER" id="PTHR42760:SF40">
    <property type="entry name" value="3-OXOACYL-[ACYL-CARRIER-PROTEIN] REDUCTASE, CHLOROPLASTIC"/>
    <property type="match status" value="1"/>
</dbReference>
<dbReference type="PRINTS" id="PR00081">
    <property type="entry name" value="GDHRDH"/>
</dbReference>
<evidence type="ECO:0000313" key="4">
    <source>
        <dbReference type="EMBL" id="UGS34373.1"/>
    </source>
</evidence>
<reference evidence="4" key="1">
    <citation type="journal article" date="2022" name="Int. J. Syst. Evol. Microbiol.">
        <title>Pseudomonas aegrilactucae sp. nov. and Pseudomonas morbosilactucae sp. nov., pathogens causing bacterial rot of lettuce in Japan.</title>
        <authorList>
            <person name="Sawada H."/>
            <person name="Fujikawa T."/>
            <person name="Satou M."/>
        </authorList>
    </citation>
    <scope>NUCLEOTIDE SEQUENCE</scope>
    <source>
        <strain evidence="4">0166_1</strain>
    </source>
</reference>
<dbReference type="AlphaFoldDB" id="A0A9E6XUJ2"/>
<dbReference type="EC" id="1.1.1.-" evidence="4"/>
<dbReference type="RefSeq" id="WP_259314052.1">
    <property type="nucleotide sequence ID" value="NZ_CP087164.1"/>
</dbReference>
<evidence type="ECO:0000256" key="1">
    <source>
        <dbReference type="ARBA" id="ARBA00006484"/>
    </source>
</evidence>
<protein>
    <submittedName>
        <fullName evidence="4">Levodione reductase</fullName>
        <ecNumber evidence="4">1.1.1.-</ecNumber>
    </submittedName>
</protein>
<gene>
    <name evidence="4" type="primary">lvr_3</name>
    <name evidence="4" type="ORF">DSM104329_00751</name>
</gene>
<dbReference type="InterPro" id="IPR057326">
    <property type="entry name" value="KR_dom"/>
</dbReference>
<sequence length="256" mass="25990">MTLDTTEVAFVTGAGSGIGAAVATRLAARGAATVLFDVSRDGLDRTSTAILAAGGDAMPIGGDVSDDDSVAAAVGAALDRYGALDTVVTCAGIEGDIVPVADMTVQNWRRVLDVNLTGTFLTARHTIPSLVERGGGSFVAVSSDGGVKGTEGFGAYCASKHGVVGLVRCLALEYARRGVRSNAVLPGFIETPMSDRFLSGLEPAEIDRFLAAVPAGRFGKPEEVAAAIAFLASDESAYTNGHLYVMDGGTSAGDLG</sequence>
<dbReference type="InterPro" id="IPR020904">
    <property type="entry name" value="Sc_DH/Rdtase_CS"/>
</dbReference>
<dbReference type="EMBL" id="CP087164">
    <property type="protein sequence ID" value="UGS34373.1"/>
    <property type="molecule type" value="Genomic_DNA"/>
</dbReference>
<dbReference type="Pfam" id="PF13561">
    <property type="entry name" value="adh_short_C2"/>
    <property type="match status" value="1"/>
</dbReference>
<dbReference type="KEGG" id="sbae:DSM104329_00751"/>
<organism evidence="4 5">
    <name type="scientific">Capillimicrobium parvum</name>
    <dbReference type="NCBI Taxonomy" id="2884022"/>
    <lineage>
        <taxon>Bacteria</taxon>
        <taxon>Bacillati</taxon>
        <taxon>Actinomycetota</taxon>
        <taxon>Thermoleophilia</taxon>
        <taxon>Solirubrobacterales</taxon>
        <taxon>Capillimicrobiaceae</taxon>
        <taxon>Capillimicrobium</taxon>
    </lineage>
</organism>
<dbReference type="PANTHER" id="PTHR42760">
    <property type="entry name" value="SHORT-CHAIN DEHYDROGENASES/REDUCTASES FAMILY MEMBER"/>
    <property type="match status" value="1"/>
</dbReference>
<feature type="domain" description="Ketoreductase" evidence="3">
    <location>
        <begin position="7"/>
        <end position="192"/>
    </location>
</feature>
<keyword evidence="2 4" id="KW-0560">Oxidoreductase</keyword>
<dbReference type="InterPro" id="IPR002347">
    <property type="entry name" value="SDR_fam"/>
</dbReference>
<dbReference type="GO" id="GO:0016616">
    <property type="term" value="F:oxidoreductase activity, acting on the CH-OH group of donors, NAD or NADP as acceptor"/>
    <property type="evidence" value="ECO:0007669"/>
    <property type="project" value="TreeGrafter"/>
</dbReference>
<evidence type="ECO:0000313" key="5">
    <source>
        <dbReference type="Proteomes" id="UP001162834"/>
    </source>
</evidence>
<dbReference type="FunFam" id="3.40.50.720:FF:000084">
    <property type="entry name" value="Short-chain dehydrogenase reductase"/>
    <property type="match status" value="1"/>
</dbReference>